<reference evidence="3" key="1">
    <citation type="submission" date="2022-06" db="EMBL/GenBank/DDBJ databases">
        <title>Complete Genome of Aeromonas sp. Strain SOD01 Isolated from an Urban Freshwater Stream.</title>
        <authorList>
            <person name="Williams L.E."/>
            <person name="Brysgel T."/>
            <person name="Capestro E.M."/>
            <person name="Foltz G.V."/>
            <person name="Gardner A.E."/>
            <person name="Ingrassia J."/>
            <person name="Peterson E."/>
            <person name="Arruda J."/>
            <person name="Flaherty I."/>
            <person name="Hunt M."/>
            <person name="Pappas G."/>
            <person name="Ramsaran S."/>
            <person name="Rocha M."/>
        </authorList>
    </citation>
    <scope>NUCLEOTIDE SEQUENCE</scope>
    <source>
        <strain evidence="3">SOD01</strain>
    </source>
</reference>
<evidence type="ECO:0000313" key="4">
    <source>
        <dbReference type="Proteomes" id="UP001056890"/>
    </source>
</evidence>
<name>A0AAE9MDQ0_9GAMM</name>
<protein>
    <submittedName>
        <fullName evidence="3">Aldo/keto reductase</fullName>
    </submittedName>
</protein>
<proteinExistence type="predicted"/>
<feature type="domain" description="NADP-dependent oxidoreductase" evidence="2">
    <location>
        <begin position="17"/>
        <end position="311"/>
    </location>
</feature>
<dbReference type="AlphaFoldDB" id="A0AAE9MDQ0"/>
<dbReference type="Proteomes" id="UP001056890">
    <property type="component" value="Chromosome"/>
</dbReference>
<keyword evidence="4" id="KW-1185">Reference proteome</keyword>
<dbReference type="PANTHER" id="PTHR43364:SF4">
    <property type="entry name" value="NAD(P)-LINKED OXIDOREDUCTASE SUPERFAMILY PROTEIN"/>
    <property type="match status" value="1"/>
</dbReference>
<dbReference type="InterPro" id="IPR050523">
    <property type="entry name" value="AKR_Detox_Biosynth"/>
</dbReference>
<dbReference type="PANTHER" id="PTHR43364">
    <property type="entry name" value="NADH-SPECIFIC METHYLGLYOXAL REDUCTASE-RELATED"/>
    <property type="match status" value="1"/>
</dbReference>
<dbReference type="Gene3D" id="3.20.20.100">
    <property type="entry name" value="NADP-dependent oxidoreductase domain"/>
    <property type="match status" value="1"/>
</dbReference>
<gene>
    <name evidence="3" type="ORF">NHF51_10565</name>
</gene>
<dbReference type="GO" id="GO:0005829">
    <property type="term" value="C:cytosol"/>
    <property type="evidence" value="ECO:0007669"/>
    <property type="project" value="TreeGrafter"/>
</dbReference>
<dbReference type="EMBL" id="CP099717">
    <property type="protein sequence ID" value="USV55816.1"/>
    <property type="molecule type" value="Genomic_DNA"/>
</dbReference>
<keyword evidence="1" id="KW-0560">Oxidoreductase</keyword>
<dbReference type="Pfam" id="PF00248">
    <property type="entry name" value="Aldo_ket_red"/>
    <property type="match status" value="1"/>
</dbReference>
<dbReference type="SUPFAM" id="SSF51430">
    <property type="entry name" value="NAD(P)-linked oxidoreductase"/>
    <property type="match status" value="1"/>
</dbReference>
<evidence type="ECO:0000313" key="3">
    <source>
        <dbReference type="EMBL" id="USV55816.1"/>
    </source>
</evidence>
<organism evidence="3 4">
    <name type="scientific">Aeromonas encheleia</name>
    <dbReference type="NCBI Taxonomy" id="73010"/>
    <lineage>
        <taxon>Bacteria</taxon>
        <taxon>Pseudomonadati</taxon>
        <taxon>Pseudomonadota</taxon>
        <taxon>Gammaproteobacteria</taxon>
        <taxon>Aeromonadales</taxon>
        <taxon>Aeromonadaceae</taxon>
        <taxon>Aeromonas</taxon>
    </lineage>
</organism>
<accession>A0AAE9MDQ0</accession>
<dbReference type="CDD" id="cd19080">
    <property type="entry name" value="AKR_AKR9A_9B"/>
    <property type="match status" value="1"/>
</dbReference>
<dbReference type="InterPro" id="IPR023210">
    <property type="entry name" value="NADP_OxRdtase_dom"/>
</dbReference>
<dbReference type="InterPro" id="IPR036812">
    <property type="entry name" value="NAD(P)_OxRdtase_dom_sf"/>
</dbReference>
<dbReference type="RefSeq" id="WP_252994353.1">
    <property type="nucleotide sequence ID" value="NZ_CP099717.1"/>
</dbReference>
<evidence type="ECO:0000259" key="2">
    <source>
        <dbReference type="Pfam" id="PF00248"/>
    </source>
</evidence>
<dbReference type="GO" id="GO:0016491">
    <property type="term" value="F:oxidoreductase activity"/>
    <property type="evidence" value="ECO:0007669"/>
    <property type="project" value="UniProtKB-KW"/>
</dbReference>
<evidence type="ECO:0000256" key="1">
    <source>
        <dbReference type="ARBA" id="ARBA00023002"/>
    </source>
</evidence>
<sequence length="348" mass="37346">MRYQVFGNHSGLRVSQLALGTGNFGTAWGYGAELDEARRMFGRYLEAGGNFIDTADNYQVGQSESLLSELIAPVREKVVLASKFTLGLMPEQAGIAAVGNSRKVMLQSVEASLKRLSTDRIDLLWVHMPDGVTPMEEIMRGLDDLARAGKIVYAGLSDFPAWRVARAATLAELRGTLPIAGVQIEYSLVERTAERELRPMAQALGLGTVGWSPLGGGFLTGKYRRGEVGRATQLGVLIHQEDSAQKAAVLDALETVADEVDSNMGRVAIAWVAARGVVPIIGPKSVAQLEDNLAAAELRLTGEQLALLDAAGAPSLGFPHDMLNQQPMKQSLAGGQFDLFDLPPNMFA</sequence>